<evidence type="ECO:0000256" key="3">
    <source>
        <dbReference type="ARBA" id="ARBA00022927"/>
    </source>
</evidence>
<keyword evidence="8" id="KW-1185">Reference proteome</keyword>
<dbReference type="Gene3D" id="3.10.420.10">
    <property type="entry name" value="SecB-like"/>
    <property type="match status" value="1"/>
</dbReference>
<dbReference type="NCBIfam" id="TIGR00809">
    <property type="entry name" value="secB"/>
    <property type="match status" value="1"/>
</dbReference>
<keyword evidence="5 6" id="KW-0143">Chaperone</keyword>
<comment type="subcellular location">
    <subcellularLocation>
        <location evidence="6">Cytoplasm</location>
    </subcellularLocation>
</comment>
<evidence type="ECO:0000256" key="6">
    <source>
        <dbReference type="HAMAP-Rule" id="MF_00821"/>
    </source>
</evidence>
<gene>
    <name evidence="6" type="primary">secB</name>
    <name evidence="7" type="ORF">Bandiella_00853</name>
</gene>
<dbReference type="PANTHER" id="PTHR36918:SF1">
    <property type="entry name" value="PROTEIN-EXPORT PROTEIN SECB"/>
    <property type="match status" value="1"/>
</dbReference>
<comment type="subunit">
    <text evidence="6">Homotetramer, a dimer of dimers. One homotetramer interacts with 1 SecA dimer.</text>
</comment>
<organism evidence="7 8">
    <name type="scientific">Candidatus Bandiella euplotis</name>
    <dbReference type="NCBI Taxonomy" id="1664265"/>
    <lineage>
        <taxon>Bacteria</taxon>
        <taxon>Pseudomonadati</taxon>
        <taxon>Pseudomonadota</taxon>
        <taxon>Alphaproteobacteria</taxon>
        <taxon>Rickettsiales</taxon>
        <taxon>Candidatus Midichloriaceae</taxon>
        <taxon>Candidatus Bandiella</taxon>
    </lineage>
</organism>
<name>A0ABZ0UKS0_9RICK</name>
<accession>A0ABZ0UKS0</accession>
<keyword evidence="6" id="KW-0963">Cytoplasm</keyword>
<dbReference type="EMBL" id="CP110820">
    <property type="protein sequence ID" value="WPX96729.1"/>
    <property type="molecule type" value="Genomic_DNA"/>
</dbReference>
<evidence type="ECO:0000313" key="8">
    <source>
        <dbReference type="Proteomes" id="UP001327219"/>
    </source>
</evidence>
<keyword evidence="3 6" id="KW-0653">Protein transport</keyword>
<dbReference type="RefSeq" id="WP_323732453.1">
    <property type="nucleotide sequence ID" value="NZ_CP110820.1"/>
</dbReference>
<proteinExistence type="inferred from homology"/>
<dbReference type="InterPro" id="IPR035958">
    <property type="entry name" value="SecB-like_sf"/>
</dbReference>
<protein>
    <recommendedName>
        <fullName evidence="6">Protein-export protein SecB</fullName>
    </recommendedName>
</protein>
<reference evidence="7 8" key="1">
    <citation type="submission" date="2022-11" db="EMBL/GenBank/DDBJ databases">
        <title>Host association and intracellularity evolved multiple times independently in the Rickettsiales.</title>
        <authorList>
            <person name="Castelli M."/>
            <person name="Nardi T."/>
            <person name="Gammuto L."/>
            <person name="Bellinzona G."/>
            <person name="Sabaneyeva E."/>
            <person name="Potekhin A."/>
            <person name="Serra V."/>
            <person name="Petroni G."/>
            <person name="Sassera D."/>
        </authorList>
    </citation>
    <scope>NUCLEOTIDE SEQUENCE [LARGE SCALE GENOMIC DNA]</scope>
    <source>
        <strain evidence="7 8">NDG2</strain>
    </source>
</reference>
<evidence type="ECO:0000256" key="5">
    <source>
        <dbReference type="ARBA" id="ARBA00023186"/>
    </source>
</evidence>
<sequence>MSKKPEAKISGNLVINAQYIKDLSFENPKAPYSFMYEEKPEIDVSIDIGARNIQDDTYEVVLGVQVRSEIQGEIQFLIDLKYAGVVSLEPEQEDRDKVIFVECPNIIFPYVRRIISDVTRDGGYLPLYISPIDFYGLYVDNKNKAEC</sequence>
<keyword evidence="4 6" id="KW-0811">Translocation</keyword>
<dbReference type="NCBIfam" id="NF004392">
    <property type="entry name" value="PRK05751.1-3"/>
    <property type="match status" value="1"/>
</dbReference>
<dbReference type="SUPFAM" id="SSF54611">
    <property type="entry name" value="SecB-like"/>
    <property type="match status" value="1"/>
</dbReference>
<evidence type="ECO:0000256" key="4">
    <source>
        <dbReference type="ARBA" id="ARBA00023010"/>
    </source>
</evidence>
<dbReference type="Proteomes" id="UP001327219">
    <property type="component" value="Chromosome"/>
</dbReference>
<dbReference type="HAMAP" id="MF_00821">
    <property type="entry name" value="SecB"/>
    <property type="match status" value="1"/>
</dbReference>
<evidence type="ECO:0000313" key="7">
    <source>
        <dbReference type="EMBL" id="WPX96729.1"/>
    </source>
</evidence>
<evidence type="ECO:0000256" key="1">
    <source>
        <dbReference type="ARBA" id="ARBA00009990"/>
    </source>
</evidence>
<dbReference type="InterPro" id="IPR003708">
    <property type="entry name" value="SecB"/>
</dbReference>
<evidence type="ECO:0000256" key="2">
    <source>
        <dbReference type="ARBA" id="ARBA00022448"/>
    </source>
</evidence>
<dbReference type="PANTHER" id="PTHR36918">
    <property type="match status" value="1"/>
</dbReference>
<keyword evidence="2 6" id="KW-0813">Transport</keyword>
<comment type="function">
    <text evidence="6">One of the proteins required for the normal export of preproteins out of the cell cytoplasm. It is a molecular chaperone that binds to a subset of precursor proteins, maintaining them in a translocation-competent state. It also specifically binds to its receptor SecA.</text>
</comment>
<dbReference type="Pfam" id="PF02556">
    <property type="entry name" value="SecB"/>
    <property type="match status" value="1"/>
</dbReference>
<comment type="similarity">
    <text evidence="1 6">Belongs to the SecB family.</text>
</comment>
<dbReference type="PRINTS" id="PR01594">
    <property type="entry name" value="SECBCHAPRONE"/>
</dbReference>